<dbReference type="EMBL" id="GHWJ01003934">
    <property type="protein sequence ID" value="NOV36671.1"/>
    <property type="molecule type" value="Transcribed_RNA"/>
</dbReference>
<reference evidence="2" key="1">
    <citation type="submission" date="2019-09" db="EMBL/GenBank/DDBJ databases">
        <title>Organ-specific transcriptomic study of the physiology of the cattle tick, Rhipicephalus microplus.</title>
        <authorList>
            <person name="Tirloni L."/>
            <person name="Braz G."/>
            <person name="Gandara A.C.P."/>
            <person name="Sabadin G.A."/>
            <person name="da Silva R.M."/>
            <person name="Guizzo M.G."/>
            <person name="Machado J.A."/>
            <person name="Costa E.P."/>
            <person name="Gomes H.F."/>
            <person name="Moraes J."/>
            <person name="Mota M.B.S."/>
            <person name="Mesquita R.D."/>
            <person name="Alvarenga P.H."/>
            <person name="Alves F."/>
            <person name="Seixas A."/>
            <person name="da Fonseca R.N."/>
            <person name="Fogaca A."/>
            <person name="Logullo C."/>
            <person name="Tanaka A."/>
            <person name="Daffre S."/>
            <person name="Termignoni C."/>
            <person name="Vaz I.S.Jr."/>
            <person name="Oliveira P.L."/>
            <person name="Ribeiro J.M."/>
        </authorList>
    </citation>
    <scope>NUCLEOTIDE SEQUENCE</scope>
    <source>
        <strain evidence="2">Porto Alegre</strain>
    </source>
</reference>
<accession>A0A6M2CTE0</accession>
<evidence type="ECO:0000313" key="2">
    <source>
        <dbReference type="EMBL" id="NOV36671.1"/>
    </source>
</evidence>
<evidence type="ECO:0000256" key="1">
    <source>
        <dbReference type="SAM" id="MobiDB-lite"/>
    </source>
</evidence>
<dbReference type="AlphaFoldDB" id="A0A6M2CTE0"/>
<feature type="region of interest" description="Disordered" evidence="1">
    <location>
        <begin position="24"/>
        <end position="77"/>
    </location>
</feature>
<sequence length="77" mass="9437">MSGMRRRRWMCLVRFLRDISTMPYKKAKKEQIGRKKKRINPKELKKHKSTLKKEHKTAGERKQKKADKHKYDLKKSR</sequence>
<protein>
    <submittedName>
        <fullName evidence="2">Uncharacterized protein</fullName>
    </submittedName>
</protein>
<organism evidence="2">
    <name type="scientific">Rhipicephalus microplus</name>
    <name type="common">Cattle tick</name>
    <name type="synonym">Boophilus microplus</name>
    <dbReference type="NCBI Taxonomy" id="6941"/>
    <lineage>
        <taxon>Eukaryota</taxon>
        <taxon>Metazoa</taxon>
        <taxon>Ecdysozoa</taxon>
        <taxon>Arthropoda</taxon>
        <taxon>Chelicerata</taxon>
        <taxon>Arachnida</taxon>
        <taxon>Acari</taxon>
        <taxon>Parasitiformes</taxon>
        <taxon>Ixodida</taxon>
        <taxon>Ixodoidea</taxon>
        <taxon>Ixodidae</taxon>
        <taxon>Rhipicephalinae</taxon>
        <taxon>Rhipicephalus</taxon>
        <taxon>Boophilus</taxon>
    </lineage>
</organism>
<name>A0A6M2CTE0_RHIMP</name>
<proteinExistence type="predicted"/>
<feature type="compositionally biased region" description="Basic residues" evidence="1">
    <location>
        <begin position="34"/>
        <end position="55"/>
    </location>
</feature>